<reference evidence="1 2" key="1">
    <citation type="submission" date="2021-03" db="EMBL/GenBank/DDBJ databases">
        <authorList>
            <person name="Xin L."/>
        </authorList>
    </citation>
    <scope>NUCLEOTIDE SEQUENCE [LARGE SCALE GENOMIC DNA]</scope>
    <source>
        <strain evidence="1 2">XHU 5031</strain>
    </source>
</reference>
<keyword evidence="2" id="KW-1185">Reference proteome</keyword>
<accession>A0ABS3ICQ4</accession>
<comment type="caution">
    <text evidence="1">The sequence shown here is derived from an EMBL/GenBank/DDBJ whole genome shotgun (WGS) entry which is preliminary data.</text>
</comment>
<name>A0ABS3ICQ4_9MICO</name>
<sequence length="330" mass="36655">MTQLSTWSVHVHDVDRAGAHDALARLEPAGPGAGRSYYRIAYGSSAWHLVVLFSSVWSRQDIESVSARVAPSSGAVRRVPARERAPRDLETRCPDRGSVHVAASYDPFLDRLSPRVRGVYVQWSLDSRDSLARVLGRTRPGDRLVFPVRFLRRFMSDRLPVSARAHDSFLSHVAGYLTMAGPRRAEMLRVLAAREEEFGRRTAVGEADEDAGAGVVGELLVLHRDLMRRLGGLSAGEFTGLGGPAASAGVWRDTAEIHRATVLDEEWISERRRSAAWVQFRFEINVAYQLLSQTGVGYTDRIGAAYVAFNLIERGLGGRPESCWERQWNS</sequence>
<dbReference type="EMBL" id="JAFMPK010000047">
    <property type="protein sequence ID" value="MBO0610213.1"/>
    <property type="molecule type" value="Genomic_DNA"/>
</dbReference>
<evidence type="ECO:0008006" key="3">
    <source>
        <dbReference type="Google" id="ProtNLM"/>
    </source>
</evidence>
<organism evidence="1 2">
    <name type="scientific">Myceligenerans salitolerans</name>
    <dbReference type="NCBI Taxonomy" id="1230528"/>
    <lineage>
        <taxon>Bacteria</taxon>
        <taxon>Bacillati</taxon>
        <taxon>Actinomycetota</taxon>
        <taxon>Actinomycetes</taxon>
        <taxon>Micrococcales</taxon>
        <taxon>Promicromonosporaceae</taxon>
        <taxon>Myceligenerans</taxon>
    </lineage>
</organism>
<dbReference type="Proteomes" id="UP000664617">
    <property type="component" value="Unassembled WGS sequence"/>
</dbReference>
<gene>
    <name evidence="1" type="ORF">J0911_14355</name>
</gene>
<evidence type="ECO:0000313" key="1">
    <source>
        <dbReference type="EMBL" id="MBO0610213.1"/>
    </source>
</evidence>
<protein>
    <recommendedName>
        <fullName evidence="3">Thiopeptide-type bacteriocin biosynthesis domain-containing protein</fullName>
    </recommendedName>
</protein>
<dbReference type="RefSeq" id="WP_207276136.1">
    <property type="nucleotide sequence ID" value="NZ_JAFMPK010000047.1"/>
</dbReference>
<proteinExistence type="predicted"/>
<reference evidence="2" key="2">
    <citation type="submission" date="2023-07" db="EMBL/GenBank/DDBJ databases">
        <title>Myceligenerans salitolerans sp. nov., a halotolerant actinomycete isolated from a salt lake in Xinjiang, China.</title>
        <authorList>
            <person name="Guan T."/>
        </authorList>
    </citation>
    <scope>NUCLEOTIDE SEQUENCE [LARGE SCALE GENOMIC DNA]</scope>
    <source>
        <strain evidence="2">XHU 5031</strain>
    </source>
</reference>
<evidence type="ECO:0000313" key="2">
    <source>
        <dbReference type="Proteomes" id="UP000664617"/>
    </source>
</evidence>